<keyword evidence="1" id="KW-0378">Hydrolase</keyword>
<sequence length="110" mass="12552">MKDKDGKKTPNREDILKICEHFYRDLYDKTIKDPSVQTTPSADTEKSPPFTEREVKACLKDMSKNKAPGPDQITSDVYKLGGEKIIKCRTKCCNNILETNNTTELKRGKK</sequence>
<dbReference type="GO" id="GO:0004519">
    <property type="term" value="F:endonuclease activity"/>
    <property type="evidence" value="ECO:0007669"/>
    <property type="project" value="UniProtKB-KW"/>
</dbReference>
<comment type="caution">
    <text evidence="1">The sequence shown here is derived from an EMBL/GenBank/DDBJ whole genome shotgun (WGS) entry which is preliminary data.</text>
</comment>
<organism evidence="1 2">
    <name type="scientific">Elysia marginata</name>
    <dbReference type="NCBI Taxonomy" id="1093978"/>
    <lineage>
        <taxon>Eukaryota</taxon>
        <taxon>Metazoa</taxon>
        <taxon>Spiralia</taxon>
        <taxon>Lophotrochozoa</taxon>
        <taxon>Mollusca</taxon>
        <taxon>Gastropoda</taxon>
        <taxon>Heterobranchia</taxon>
        <taxon>Euthyneura</taxon>
        <taxon>Panpulmonata</taxon>
        <taxon>Sacoglossa</taxon>
        <taxon>Placobranchoidea</taxon>
        <taxon>Plakobranchidae</taxon>
        <taxon>Elysia</taxon>
    </lineage>
</organism>
<dbReference type="AlphaFoldDB" id="A0AAV4I1D1"/>
<keyword evidence="1" id="KW-0540">Nuclease</keyword>
<proteinExistence type="predicted"/>
<protein>
    <submittedName>
        <fullName evidence="1">Endonuclease-reverse transcriptase</fullName>
    </submittedName>
</protein>
<evidence type="ECO:0000313" key="2">
    <source>
        <dbReference type="Proteomes" id="UP000762676"/>
    </source>
</evidence>
<keyword evidence="2" id="KW-1185">Reference proteome</keyword>
<name>A0AAV4I1D1_9GAST</name>
<dbReference type="Proteomes" id="UP000762676">
    <property type="component" value="Unassembled WGS sequence"/>
</dbReference>
<evidence type="ECO:0000313" key="1">
    <source>
        <dbReference type="EMBL" id="GFS04263.1"/>
    </source>
</evidence>
<keyword evidence="1" id="KW-0255">Endonuclease</keyword>
<dbReference type="EMBL" id="BMAT01009329">
    <property type="protein sequence ID" value="GFS04263.1"/>
    <property type="molecule type" value="Genomic_DNA"/>
</dbReference>
<reference evidence="1 2" key="1">
    <citation type="journal article" date="2021" name="Elife">
        <title>Chloroplast acquisition without the gene transfer in kleptoplastic sea slugs, Plakobranchus ocellatus.</title>
        <authorList>
            <person name="Maeda T."/>
            <person name="Takahashi S."/>
            <person name="Yoshida T."/>
            <person name="Shimamura S."/>
            <person name="Takaki Y."/>
            <person name="Nagai Y."/>
            <person name="Toyoda A."/>
            <person name="Suzuki Y."/>
            <person name="Arimoto A."/>
            <person name="Ishii H."/>
            <person name="Satoh N."/>
            <person name="Nishiyama T."/>
            <person name="Hasebe M."/>
            <person name="Maruyama T."/>
            <person name="Minagawa J."/>
            <person name="Obokata J."/>
            <person name="Shigenobu S."/>
        </authorList>
    </citation>
    <scope>NUCLEOTIDE SEQUENCE [LARGE SCALE GENOMIC DNA]</scope>
</reference>
<gene>
    <name evidence="1" type="ORF">ElyMa_004652100</name>
</gene>
<accession>A0AAV4I1D1</accession>